<dbReference type="Proteomes" id="UP000694888">
    <property type="component" value="Unplaced"/>
</dbReference>
<feature type="region of interest" description="Disordered" evidence="1">
    <location>
        <begin position="95"/>
        <end position="219"/>
    </location>
</feature>
<dbReference type="InterPro" id="IPR018490">
    <property type="entry name" value="cNMP-bd_dom_sf"/>
</dbReference>
<sequence length="1010" mass="112786">MDRGNPYVWISSKMLRNPLSAGSERPLTTSSAIRSHTPNLTSSGGDNNHLRRVKTATSRDWFQTSVLPEYIRQGGQRGQGRHSGRQFCVVQERQGLTTPHEDNGDDCLGRNPSSADHTKRYNERSCLSRRQERSNSDKGSRLKNENTPGSERVYAFAPQNPRTMISSPDTGAATRNYSPRPRSPLCQFNTPQLTGTPTHNRFVSRDNTPTGDKTQELTPLIDRAWYRPLAANPTRPPSLRPFSVPHRHTRATAQQHTGLRLSRKRQQSAHGPLSSASPASEDSAYRDSPGSSRRQSPVRTRARPPPTTIATTIRPLTALNNAFRAKSYLAGRVMSMYQGRRAMSAAAQASAATCAGHLDSADVNGSSHGQLSSRSQDSGERHTSLNLTPLAKFRMVVHIAIRLRRLMDVIMTNTREKTVRSATELQWMTLYAERDDDSLAFNKHLYSRDRVITHVPDWALVILQLRPEHRTEQDCRRLHALLRGLKSFDKFTEEIQMSLCRAFTLERVEEQRVVLRRGHVGLNFYFIYSGSVFVNYEDCTQDGKPFVRTVAVLSRGDSFGELALLQDITRTATVSVREKCELLVVEKDVFASVCPQIFEKQLAEKQAFLSKLDLFSTSWWSQESLRALSMNSQIQEYKTNKVIVADNSMEDWIYACMEGKCQVIRCLSLDAPVKSDNGRKTSDIVLSEEILQLLSSTPVDSGGATDKVDARDMKENLLTSLGLDYVQVGKKLNYFDVSQGQEQKRAMLGLDGATTLTALMKKQREKRDLVYLHVGGLDAGQIFDLPSVFQEESDVESAASALMLVSGGAKIFKMKKAAFFDQASQQALDHTRTLASKQGTPSENVILDSYKLKVAWDDFKLDLVKSIVRDKERRHEPQYRGSAGSQTRGKNSEKSQSTSQIISALQRHQSMTPSDVFSISSSDDDGEPAVPPNPGKQFGDPGDLFKAILQESGDQWTGPPRLTDLVIMKRNPPPSGSKVKVSKVIKEVNVRPRTATTPTRNRIGVDMKAR</sequence>
<feature type="compositionally biased region" description="Polar residues" evidence="1">
    <location>
        <begin position="289"/>
        <end position="298"/>
    </location>
</feature>
<accession>A0ABM1A368</accession>
<evidence type="ECO:0000259" key="2">
    <source>
        <dbReference type="PROSITE" id="PS50042"/>
    </source>
</evidence>
<dbReference type="Gene3D" id="2.60.120.10">
    <property type="entry name" value="Jelly Rolls"/>
    <property type="match status" value="2"/>
</dbReference>
<organism evidence="3 4">
    <name type="scientific">Aplysia californica</name>
    <name type="common">California sea hare</name>
    <dbReference type="NCBI Taxonomy" id="6500"/>
    <lineage>
        <taxon>Eukaryota</taxon>
        <taxon>Metazoa</taxon>
        <taxon>Spiralia</taxon>
        <taxon>Lophotrochozoa</taxon>
        <taxon>Mollusca</taxon>
        <taxon>Gastropoda</taxon>
        <taxon>Heterobranchia</taxon>
        <taxon>Euthyneura</taxon>
        <taxon>Tectipleura</taxon>
        <taxon>Aplysiida</taxon>
        <taxon>Aplysioidea</taxon>
        <taxon>Aplysiidae</taxon>
        <taxon>Aplysia</taxon>
    </lineage>
</organism>
<feature type="compositionally biased region" description="Polar residues" evidence="1">
    <location>
        <begin position="160"/>
        <end position="177"/>
    </location>
</feature>
<dbReference type="SUPFAM" id="SSF51206">
    <property type="entry name" value="cAMP-binding domain-like"/>
    <property type="match status" value="2"/>
</dbReference>
<proteinExistence type="predicted"/>
<gene>
    <name evidence="4" type="primary">LOC101845508</name>
</gene>
<feature type="region of interest" description="Disordered" evidence="1">
    <location>
        <begin position="872"/>
        <end position="943"/>
    </location>
</feature>
<evidence type="ECO:0000313" key="3">
    <source>
        <dbReference type="Proteomes" id="UP000694888"/>
    </source>
</evidence>
<feature type="region of interest" description="Disordered" evidence="1">
    <location>
        <begin position="249"/>
        <end position="312"/>
    </location>
</feature>
<dbReference type="CDD" id="cd00038">
    <property type="entry name" value="CAP_ED"/>
    <property type="match status" value="1"/>
</dbReference>
<dbReference type="PROSITE" id="PS00889">
    <property type="entry name" value="CNMP_BINDING_2"/>
    <property type="match status" value="1"/>
</dbReference>
<evidence type="ECO:0000256" key="1">
    <source>
        <dbReference type="SAM" id="MobiDB-lite"/>
    </source>
</evidence>
<dbReference type="PANTHER" id="PTHR23011">
    <property type="entry name" value="CYCLIC NUCLEOTIDE-BINDING DOMAIN CONTAINING PROTEIN"/>
    <property type="match status" value="1"/>
</dbReference>
<dbReference type="GeneID" id="101845508"/>
<keyword evidence="3" id="KW-1185">Reference proteome</keyword>
<feature type="compositionally biased region" description="Polar residues" evidence="1">
    <location>
        <begin position="26"/>
        <end position="46"/>
    </location>
</feature>
<dbReference type="RefSeq" id="XP_012939886.1">
    <property type="nucleotide sequence ID" value="XM_013084432.1"/>
</dbReference>
<evidence type="ECO:0000313" key="4">
    <source>
        <dbReference type="RefSeq" id="XP_012939886.1"/>
    </source>
</evidence>
<feature type="domain" description="Cyclic nucleotide-binding" evidence="2">
    <location>
        <begin position="487"/>
        <end position="611"/>
    </location>
</feature>
<dbReference type="PROSITE" id="PS50042">
    <property type="entry name" value="CNMP_BINDING_3"/>
    <property type="match status" value="1"/>
</dbReference>
<name>A0ABM1A368_APLCA</name>
<feature type="compositionally biased region" description="Polar residues" evidence="1">
    <location>
        <begin position="363"/>
        <end position="376"/>
    </location>
</feature>
<feature type="region of interest" description="Disordered" evidence="1">
    <location>
        <begin position="19"/>
        <end position="49"/>
    </location>
</feature>
<protein>
    <submittedName>
        <fullName evidence="4">Cyclic nucleotide-binding domain-containing protein 2</fullName>
    </submittedName>
</protein>
<dbReference type="Pfam" id="PF00027">
    <property type="entry name" value="cNMP_binding"/>
    <property type="match status" value="1"/>
</dbReference>
<feature type="compositionally biased region" description="Polar residues" evidence="1">
    <location>
        <begin position="883"/>
        <end position="913"/>
    </location>
</feature>
<dbReference type="InterPro" id="IPR018488">
    <property type="entry name" value="cNMP-bd_CS"/>
</dbReference>
<dbReference type="InterPro" id="IPR014710">
    <property type="entry name" value="RmlC-like_jellyroll"/>
</dbReference>
<dbReference type="SMART" id="SM00100">
    <property type="entry name" value="cNMP"/>
    <property type="match status" value="1"/>
</dbReference>
<feature type="region of interest" description="Disordered" evidence="1">
    <location>
        <begin position="363"/>
        <end position="383"/>
    </location>
</feature>
<feature type="compositionally biased region" description="Polar residues" evidence="1">
    <location>
        <begin position="186"/>
        <end position="212"/>
    </location>
</feature>
<reference evidence="4" key="1">
    <citation type="submission" date="2025-08" db="UniProtKB">
        <authorList>
            <consortium name="RefSeq"/>
        </authorList>
    </citation>
    <scope>IDENTIFICATION</scope>
</reference>
<dbReference type="PANTHER" id="PTHR23011:SF43">
    <property type="entry name" value="CYCLIC NUCLEOTIDE-BINDING DOMAIN-CONTAINING PROTEIN 2"/>
    <property type="match status" value="1"/>
</dbReference>
<dbReference type="InterPro" id="IPR000595">
    <property type="entry name" value="cNMP-bd_dom"/>
</dbReference>
<feature type="compositionally biased region" description="Basic and acidic residues" evidence="1">
    <location>
        <begin position="129"/>
        <end position="144"/>
    </location>
</feature>